<dbReference type="Proteomes" id="UP001062846">
    <property type="component" value="Chromosome 12"/>
</dbReference>
<comment type="caution">
    <text evidence="1">The sequence shown here is derived from an EMBL/GenBank/DDBJ whole genome shotgun (WGS) entry which is preliminary data.</text>
</comment>
<sequence length="361" mass="41094">MSLWLLQSIEGPDLLWPFDRDFSFTGAPSAKRRRVQGSTRGKRSGRIIAENKGERISAYVTPGMRAFWGINANKVASEIGTQIRWICPIQGFYPSWKSVDSTLKDAILQVVRDKIKVTENEVEGTELVEEVFHEKTNLPYKDWKWRMNDFYTKTLDAGLDAYQHPFQEMPTDDWKYLIDHVFKDPKRKFRKKAGKLNRGCTLWSYYRLLILCCCDDYCGNEGNGNEGRKKLDYCDLYEASHRLRDTNEWIDTICQEKHVYLANLRLKEVGTDVLITAYEPILINPLSESASSVGAGLAAPAAEFGRMPMAEVFKLAVSRFKVNDWGLFGNATGNLSASQRNQGCSGHQDELASENDEFVVA</sequence>
<organism evidence="1 2">
    <name type="scientific">Rhododendron molle</name>
    <name type="common">Chinese azalea</name>
    <name type="synonym">Azalea mollis</name>
    <dbReference type="NCBI Taxonomy" id="49168"/>
    <lineage>
        <taxon>Eukaryota</taxon>
        <taxon>Viridiplantae</taxon>
        <taxon>Streptophyta</taxon>
        <taxon>Embryophyta</taxon>
        <taxon>Tracheophyta</taxon>
        <taxon>Spermatophyta</taxon>
        <taxon>Magnoliopsida</taxon>
        <taxon>eudicotyledons</taxon>
        <taxon>Gunneridae</taxon>
        <taxon>Pentapetalae</taxon>
        <taxon>asterids</taxon>
        <taxon>Ericales</taxon>
        <taxon>Ericaceae</taxon>
        <taxon>Ericoideae</taxon>
        <taxon>Rhodoreae</taxon>
        <taxon>Rhododendron</taxon>
    </lineage>
</organism>
<accession>A0ACC0LFT3</accession>
<name>A0ACC0LFT3_RHOML</name>
<evidence type="ECO:0000313" key="2">
    <source>
        <dbReference type="Proteomes" id="UP001062846"/>
    </source>
</evidence>
<protein>
    <submittedName>
        <fullName evidence="1">Uncharacterized protein</fullName>
    </submittedName>
</protein>
<gene>
    <name evidence="1" type="ORF">RHMOL_Rhmol12G0075300</name>
</gene>
<dbReference type="EMBL" id="CM046399">
    <property type="protein sequence ID" value="KAI8527437.1"/>
    <property type="molecule type" value="Genomic_DNA"/>
</dbReference>
<proteinExistence type="predicted"/>
<keyword evidence="2" id="KW-1185">Reference proteome</keyword>
<reference evidence="1" key="1">
    <citation type="submission" date="2022-02" db="EMBL/GenBank/DDBJ databases">
        <title>Plant Genome Project.</title>
        <authorList>
            <person name="Zhang R.-G."/>
        </authorList>
    </citation>
    <scope>NUCLEOTIDE SEQUENCE</scope>
    <source>
        <strain evidence="1">AT1</strain>
    </source>
</reference>
<evidence type="ECO:0000313" key="1">
    <source>
        <dbReference type="EMBL" id="KAI8527437.1"/>
    </source>
</evidence>